<feature type="region of interest" description="Disordered" evidence="6">
    <location>
        <begin position="156"/>
        <end position="175"/>
    </location>
</feature>
<dbReference type="SMART" id="SM00951">
    <property type="entry name" value="QLQ"/>
    <property type="match status" value="1"/>
</dbReference>
<comment type="similarity">
    <text evidence="2 5">Belongs to the GRF family.</text>
</comment>
<gene>
    <name evidence="9" type="ORF">LVIROSA_LOCUS38505</name>
</gene>
<dbReference type="Pfam" id="PF08880">
    <property type="entry name" value="QLQ"/>
    <property type="match status" value="1"/>
</dbReference>
<evidence type="ECO:0000259" key="8">
    <source>
        <dbReference type="PROSITE" id="PS51667"/>
    </source>
</evidence>
<keyword evidence="5" id="KW-0010">Activator</keyword>
<feature type="region of interest" description="Disordered" evidence="6">
    <location>
        <begin position="290"/>
        <end position="373"/>
    </location>
</feature>
<organism evidence="9 10">
    <name type="scientific">Lactuca virosa</name>
    <dbReference type="NCBI Taxonomy" id="75947"/>
    <lineage>
        <taxon>Eukaryota</taxon>
        <taxon>Viridiplantae</taxon>
        <taxon>Streptophyta</taxon>
        <taxon>Embryophyta</taxon>
        <taxon>Tracheophyta</taxon>
        <taxon>Spermatophyta</taxon>
        <taxon>Magnoliopsida</taxon>
        <taxon>eudicotyledons</taxon>
        <taxon>Gunneridae</taxon>
        <taxon>Pentapetalae</taxon>
        <taxon>asterids</taxon>
        <taxon>campanulids</taxon>
        <taxon>Asterales</taxon>
        <taxon>Asteraceae</taxon>
        <taxon>Cichorioideae</taxon>
        <taxon>Cichorieae</taxon>
        <taxon>Lactucinae</taxon>
        <taxon>Lactuca</taxon>
    </lineage>
</organism>
<dbReference type="InterPro" id="IPR014977">
    <property type="entry name" value="WRC_dom"/>
</dbReference>
<feature type="compositionally biased region" description="Low complexity" evidence="6">
    <location>
        <begin position="342"/>
        <end position="353"/>
    </location>
</feature>
<evidence type="ECO:0000313" key="9">
    <source>
        <dbReference type="EMBL" id="CAH1453247.1"/>
    </source>
</evidence>
<dbReference type="GO" id="GO:0006351">
    <property type="term" value="P:DNA-templated transcription"/>
    <property type="evidence" value="ECO:0007669"/>
    <property type="project" value="UniProtKB-UniRule"/>
</dbReference>
<evidence type="ECO:0000256" key="1">
    <source>
        <dbReference type="ARBA" id="ARBA00004123"/>
    </source>
</evidence>
<comment type="domain">
    <text evidence="5">The QLQ domain and WRC domain may be involved in protein-protein interaction and DNA-binding, respectively.</text>
</comment>
<evidence type="ECO:0000256" key="5">
    <source>
        <dbReference type="RuleBase" id="RU367127"/>
    </source>
</evidence>
<feature type="short sequence motif" description="Bipartite nuclear localization signal" evidence="4">
    <location>
        <begin position="151"/>
        <end position="158"/>
    </location>
</feature>
<feature type="domain" description="WRC" evidence="8">
    <location>
        <begin position="118"/>
        <end position="162"/>
    </location>
</feature>
<feature type="compositionally biased region" description="Polar residues" evidence="6">
    <location>
        <begin position="290"/>
        <end position="300"/>
    </location>
</feature>
<dbReference type="EMBL" id="CAKMRJ010005745">
    <property type="protein sequence ID" value="CAH1453247.1"/>
    <property type="molecule type" value="Genomic_DNA"/>
</dbReference>
<feature type="compositionally biased region" description="Low complexity" evidence="6">
    <location>
        <begin position="18"/>
        <end position="39"/>
    </location>
</feature>
<dbReference type="Proteomes" id="UP001157418">
    <property type="component" value="Unassembled WGS sequence"/>
</dbReference>
<dbReference type="PROSITE" id="PS51667">
    <property type="entry name" value="WRC"/>
    <property type="match status" value="1"/>
</dbReference>
<accession>A0AAU9PS31</accession>
<feature type="compositionally biased region" description="Basic and acidic residues" evidence="6">
    <location>
        <begin position="302"/>
        <end position="316"/>
    </location>
</feature>
<dbReference type="PANTHER" id="PTHR31602">
    <property type="entry name" value="GROWTH-REGULATING FACTOR 5"/>
    <property type="match status" value="1"/>
</dbReference>
<feature type="region of interest" description="Disordered" evidence="6">
    <location>
        <begin position="7"/>
        <end position="42"/>
    </location>
</feature>
<comment type="subcellular location">
    <subcellularLocation>
        <location evidence="1 4 5">Nucleus</location>
    </subcellularLocation>
</comment>
<dbReference type="AlphaFoldDB" id="A0AAU9PS31"/>
<name>A0AAU9PS31_9ASTR</name>
<protein>
    <recommendedName>
        <fullName evidence="5">Growth-regulating factor</fullName>
    </recommendedName>
</protein>
<keyword evidence="10" id="KW-1185">Reference proteome</keyword>
<dbReference type="Pfam" id="PF08879">
    <property type="entry name" value="WRC"/>
    <property type="match status" value="1"/>
</dbReference>
<dbReference type="GO" id="GO:0006355">
    <property type="term" value="P:regulation of DNA-templated transcription"/>
    <property type="evidence" value="ECO:0007669"/>
    <property type="project" value="InterPro"/>
</dbReference>
<evidence type="ECO:0000259" key="7">
    <source>
        <dbReference type="PROSITE" id="PS51666"/>
    </source>
</evidence>
<comment type="function">
    <text evidence="5">Transcription activator.</text>
</comment>
<keyword evidence="5" id="KW-0804">Transcription</keyword>
<comment type="caution">
    <text evidence="9">The sequence shown here is derived from an EMBL/GenBank/DDBJ whole genome shotgun (WGS) entry which is preliminary data.</text>
</comment>
<proteinExistence type="inferred from homology"/>
<evidence type="ECO:0000313" key="10">
    <source>
        <dbReference type="Proteomes" id="UP001157418"/>
    </source>
</evidence>
<keyword evidence="3 4" id="KW-0539">Nucleus</keyword>
<feature type="compositionally biased region" description="Low complexity" evidence="6">
    <location>
        <begin position="362"/>
        <end position="373"/>
    </location>
</feature>
<dbReference type="GO" id="GO:0005634">
    <property type="term" value="C:nucleus"/>
    <property type="evidence" value="ECO:0007669"/>
    <property type="project" value="UniProtKB-SubCell"/>
</dbReference>
<dbReference type="InterPro" id="IPR014978">
    <property type="entry name" value="Gln-Leu-Gln_QLQ"/>
</dbReference>
<dbReference type="GO" id="GO:0099402">
    <property type="term" value="P:plant organ development"/>
    <property type="evidence" value="ECO:0007669"/>
    <property type="project" value="UniProtKB-ARBA"/>
</dbReference>
<dbReference type="InterPro" id="IPR031137">
    <property type="entry name" value="GRF"/>
</dbReference>
<dbReference type="GO" id="GO:0005524">
    <property type="term" value="F:ATP binding"/>
    <property type="evidence" value="ECO:0007669"/>
    <property type="project" value="UniProtKB-UniRule"/>
</dbReference>
<feature type="short sequence motif" description="Bipartite nuclear localization signal" evidence="4">
    <location>
        <begin position="123"/>
        <end position="133"/>
    </location>
</feature>
<evidence type="ECO:0000256" key="6">
    <source>
        <dbReference type="SAM" id="MobiDB-lite"/>
    </source>
</evidence>
<evidence type="ECO:0000256" key="2">
    <source>
        <dbReference type="ARBA" id="ARBA00008122"/>
    </source>
</evidence>
<evidence type="ECO:0000256" key="4">
    <source>
        <dbReference type="PROSITE-ProRule" id="PRU01002"/>
    </source>
</evidence>
<evidence type="ECO:0000256" key="3">
    <source>
        <dbReference type="ARBA" id="ARBA00023242"/>
    </source>
</evidence>
<sequence length="373" mass="40523">MDFHLKQWAHQNQHQPDDSSASLALPLFSSEPTSSSSSKPSKEMMQGVSGYFSVGQWQELEVQALIYRYMLTGSPIPPQLLHLLLNSTSNTNPPFYPLSNFPSLCQTGGGYWGRGGMDPEPGRCRRTDGKKWRCSRDVVVGHKYCERHIHRGRNRSRKPVEIPTPTTSTATGSRGGDVDYGVGLVKKPTSVYTTTTSTTTAAGYGGAQTYTGSTNCGGSVSGHSPFFDQLHLNQRVDDKAAAYRSSENEDKLSGGRILRPFFNDWPRTVQEQETLATSLSISVTGDATSDFSLKLSTGNDETGPRGEEMNGERERAPLSWGMQWGTHHAGSLGGPLAEALRSSSTSNTSSPTSVLHQLQRGSTTTSETSYVST</sequence>
<dbReference type="PANTHER" id="PTHR31602:SF63">
    <property type="entry name" value="GROWTH-REGULATING FACTOR 3"/>
    <property type="match status" value="1"/>
</dbReference>
<feature type="domain" description="QLQ" evidence="7">
    <location>
        <begin position="51"/>
        <end position="86"/>
    </location>
</feature>
<dbReference type="PROSITE" id="PS51666">
    <property type="entry name" value="QLQ"/>
    <property type="match status" value="1"/>
</dbReference>
<keyword evidence="5" id="KW-0805">Transcription regulation</keyword>
<reference evidence="9 10" key="1">
    <citation type="submission" date="2022-01" db="EMBL/GenBank/DDBJ databases">
        <authorList>
            <person name="Xiong W."/>
            <person name="Schranz E."/>
        </authorList>
    </citation>
    <scope>NUCLEOTIDE SEQUENCE [LARGE SCALE GENOMIC DNA]</scope>
</reference>